<dbReference type="Proteomes" id="UP001603978">
    <property type="component" value="Unassembled WGS sequence"/>
</dbReference>
<dbReference type="InterPro" id="IPR001375">
    <property type="entry name" value="Peptidase_S9_cat"/>
</dbReference>
<evidence type="ECO:0000256" key="4">
    <source>
        <dbReference type="ARBA" id="ARBA00022670"/>
    </source>
</evidence>
<dbReference type="PROSITE" id="PS00708">
    <property type="entry name" value="PRO_ENDOPEP_SER"/>
    <property type="match status" value="1"/>
</dbReference>
<accession>A0ABW7AE91</accession>
<dbReference type="InterPro" id="IPR051167">
    <property type="entry name" value="Prolyl_oligopep/macrocyclase"/>
</dbReference>
<dbReference type="Gene3D" id="2.130.10.120">
    <property type="entry name" value="Prolyl oligopeptidase, N-terminal domain"/>
    <property type="match status" value="1"/>
</dbReference>
<sequence length="748" mass="81406">MASRTIVLRKAFSMARPVYPKTQRDGTVENLCGFSILDPYQWLEVGDDARVRAWAARQDELFTAHRAEWPETENWRSMIEELSTFGVCDPPMVRGSLMFITEQLRDDEQRRLVVVDDTGDRLVLVDPVETDPSRQTRLHTWWPSSEGERVAVQMEVAEQPASDIVVLDVRTGEVTDGPLPRARNTSLAWLPGGDAFYYVSRVPAEELAPGDQRLHRRVRLHRIGSPPESDPVVFGGADAPDCYYGLTISADGRHIAMTVADGPAPHNDVWIAELTDPQALRFVKTVDGRSIGAHVLPRFLPDNNLLLVTDHQAPCGRICTAPRHEADPSAWRTLVPEDTQAPLDDCLILDDPTLPHPLLLVARARHGVSTLTAHDLASGRPLTTVPLPGVGVATSLRTEFPHGRHLWFSYCDAATPAAVYRYHAATGKVEPEATSTASKPDSTISSHTVRYPASDGTEITMFLFTPSEELDGPRPALLYGYGSFGLTMRPLFSPMAAAWVHAGGTYAVACVRGGGEEGQHWHDAGRGPHKQQAISDFNDAASWLVRAGHTTPGQLAIYGMSGGGLLVTAAATQRPDLYAAVIADGPLCDMVRYERFGLGGTWTEEFGTATQPEQLQWLLTYSPYHHVTPGTAYPAFLLAGAVTDLQTGEAHVTKMCAALQHATSSDRPILMRREPDSAHSGSCASKERALATDILAFAGKYTGLSLDADQKTAGQHPGTLAAGQPAVAGPNGRSPRRVMRCMTRWVVP</sequence>
<dbReference type="Gene3D" id="3.40.50.1820">
    <property type="entry name" value="alpha/beta hydrolase"/>
    <property type="match status" value="1"/>
</dbReference>
<keyword evidence="6" id="KW-0720">Serine protease</keyword>
<feature type="domain" description="Peptidase S9A N-terminal" evidence="9">
    <location>
        <begin position="20"/>
        <end position="431"/>
    </location>
</feature>
<evidence type="ECO:0000256" key="5">
    <source>
        <dbReference type="ARBA" id="ARBA00022801"/>
    </source>
</evidence>
<evidence type="ECO:0000259" key="8">
    <source>
        <dbReference type="Pfam" id="PF00326"/>
    </source>
</evidence>
<dbReference type="SUPFAM" id="SSF53474">
    <property type="entry name" value="alpha/beta-Hydrolases"/>
    <property type="match status" value="1"/>
</dbReference>
<keyword evidence="11" id="KW-1185">Reference proteome</keyword>
<feature type="compositionally biased region" description="Polar residues" evidence="7">
    <location>
        <begin position="433"/>
        <end position="448"/>
    </location>
</feature>
<gene>
    <name evidence="10" type="ORF">ACFLIM_19465</name>
</gene>
<dbReference type="Pfam" id="PF02897">
    <property type="entry name" value="Peptidase_S9_N"/>
    <property type="match status" value="1"/>
</dbReference>
<dbReference type="InterPro" id="IPR002470">
    <property type="entry name" value="Peptidase_S9A"/>
</dbReference>
<dbReference type="Pfam" id="PF00326">
    <property type="entry name" value="Peptidase_S9"/>
    <property type="match status" value="1"/>
</dbReference>
<evidence type="ECO:0000313" key="10">
    <source>
        <dbReference type="EMBL" id="MFG1705373.1"/>
    </source>
</evidence>
<organism evidence="10 11">
    <name type="scientific">Nonomuraea marmarensis</name>
    <dbReference type="NCBI Taxonomy" id="3351344"/>
    <lineage>
        <taxon>Bacteria</taxon>
        <taxon>Bacillati</taxon>
        <taxon>Actinomycetota</taxon>
        <taxon>Actinomycetes</taxon>
        <taxon>Streptosporangiales</taxon>
        <taxon>Streptosporangiaceae</taxon>
        <taxon>Nonomuraea</taxon>
    </lineage>
</organism>
<dbReference type="InterPro" id="IPR023302">
    <property type="entry name" value="Pept_S9A_N"/>
</dbReference>
<dbReference type="EC" id="3.4.21.26" evidence="3"/>
<evidence type="ECO:0000256" key="7">
    <source>
        <dbReference type="SAM" id="MobiDB-lite"/>
    </source>
</evidence>
<dbReference type="PANTHER" id="PTHR42881">
    <property type="entry name" value="PROLYL ENDOPEPTIDASE"/>
    <property type="match status" value="1"/>
</dbReference>
<evidence type="ECO:0000313" key="11">
    <source>
        <dbReference type="Proteomes" id="UP001603978"/>
    </source>
</evidence>
<dbReference type="PRINTS" id="PR00862">
    <property type="entry name" value="PROLIGOPTASE"/>
</dbReference>
<evidence type="ECO:0000256" key="1">
    <source>
        <dbReference type="ARBA" id="ARBA00001070"/>
    </source>
</evidence>
<dbReference type="EMBL" id="JBICRM010000010">
    <property type="protein sequence ID" value="MFG1705373.1"/>
    <property type="molecule type" value="Genomic_DNA"/>
</dbReference>
<comment type="caution">
    <text evidence="10">The sequence shown here is derived from an EMBL/GenBank/DDBJ whole genome shotgun (WGS) entry which is preliminary data.</text>
</comment>
<keyword evidence="4" id="KW-0645">Protease</keyword>
<evidence type="ECO:0000256" key="6">
    <source>
        <dbReference type="ARBA" id="ARBA00022825"/>
    </source>
</evidence>
<proteinExistence type="inferred from homology"/>
<dbReference type="SUPFAM" id="SSF50993">
    <property type="entry name" value="Peptidase/esterase 'gauge' domain"/>
    <property type="match status" value="1"/>
</dbReference>
<dbReference type="RefSeq" id="WP_393167326.1">
    <property type="nucleotide sequence ID" value="NZ_JBICRM010000010.1"/>
</dbReference>
<feature type="region of interest" description="Disordered" evidence="7">
    <location>
        <begin position="709"/>
        <end position="735"/>
    </location>
</feature>
<comment type="catalytic activity">
    <reaction evidence="1">
        <text>Hydrolysis of Pro-|-Xaa &gt;&gt; Ala-|-Xaa in oligopeptides.</text>
        <dbReference type="EC" id="3.4.21.26"/>
    </reaction>
</comment>
<name>A0ABW7AE91_9ACTN</name>
<dbReference type="InterPro" id="IPR002471">
    <property type="entry name" value="Pept_S9_AS"/>
</dbReference>
<feature type="region of interest" description="Disordered" evidence="7">
    <location>
        <begin position="430"/>
        <end position="449"/>
    </location>
</feature>
<comment type="similarity">
    <text evidence="2">Belongs to the peptidase S9A family.</text>
</comment>
<evidence type="ECO:0000256" key="3">
    <source>
        <dbReference type="ARBA" id="ARBA00011897"/>
    </source>
</evidence>
<protein>
    <recommendedName>
        <fullName evidence="3">prolyl oligopeptidase</fullName>
        <ecNumber evidence="3">3.4.21.26</ecNumber>
    </recommendedName>
</protein>
<keyword evidence="5" id="KW-0378">Hydrolase</keyword>
<dbReference type="PANTHER" id="PTHR42881:SF2">
    <property type="entry name" value="PROLYL ENDOPEPTIDASE"/>
    <property type="match status" value="1"/>
</dbReference>
<dbReference type="InterPro" id="IPR029058">
    <property type="entry name" value="AB_hydrolase_fold"/>
</dbReference>
<evidence type="ECO:0000259" key="9">
    <source>
        <dbReference type="Pfam" id="PF02897"/>
    </source>
</evidence>
<evidence type="ECO:0000256" key="2">
    <source>
        <dbReference type="ARBA" id="ARBA00005228"/>
    </source>
</evidence>
<feature type="domain" description="Peptidase S9 prolyl oligopeptidase catalytic" evidence="8">
    <location>
        <begin position="496"/>
        <end position="703"/>
    </location>
</feature>
<reference evidence="10 11" key="1">
    <citation type="submission" date="2024-10" db="EMBL/GenBank/DDBJ databases">
        <authorList>
            <person name="Topkara A.R."/>
            <person name="Saygin H."/>
        </authorList>
    </citation>
    <scope>NUCLEOTIDE SEQUENCE [LARGE SCALE GENOMIC DNA]</scope>
    <source>
        <strain evidence="10 11">M3C6</strain>
    </source>
</reference>